<evidence type="ECO:0000256" key="2">
    <source>
        <dbReference type="ARBA" id="ARBA00023015"/>
    </source>
</evidence>
<evidence type="ECO:0000256" key="4">
    <source>
        <dbReference type="ARBA" id="ARBA00023163"/>
    </source>
</evidence>
<evidence type="ECO:0000313" key="6">
    <source>
        <dbReference type="EMBL" id="GAA2500250.1"/>
    </source>
</evidence>
<evidence type="ECO:0000259" key="5">
    <source>
        <dbReference type="PROSITE" id="PS50931"/>
    </source>
</evidence>
<dbReference type="SUPFAM" id="SSF53850">
    <property type="entry name" value="Periplasmic binding protein-like II"/>
    <property type="match status" value="1"/>
</dbReference>
<comment type="similarity">
    <text evidence="1">Belongs to the LysR transcriptional regulatory family.</text>
</comment>
<gene>
    <name evidence="6" type="ORF">GCM10010276_47900</name>
</gene>
<reference evidence="6 7" key="1">
    <citation type="journal article" date="2019" name="Int. J. Syst. Evol. Microbiol.">
        <title>The Global Catalogue of Microorganisms (GCM) 10K type strain sequencing project: providing services to taxonomists for standard genome sequencing and annotation.</title>
        <authorList>
            <consortium name="The Broad Institute Genomics Platform"/>
            <consortium name="The Broad Institute Genome Sequencing Center for Infectious Disease"/>
            <person name="Wu L."/>
            <person name="Ma J."/>
        </authorList>
    </citation>
    <scope>NUCLEOTIDE SEQUENCE [LARGE SCALE GENOMIC DNA]</scope>
    <source>
        <strain evidence="6 7">JCM 4395</strain>
    </source>
</reference>
<dbReference type="InterPro" id="IPR036390">
    <property type="entry name" value="WH_DNA-bd_sf"/>
</dbReference>
<dbReference type="Proteomes" id="UP001501777">
    <property type="component" value="Unassembled WGS sequence"/>
</dbReference>
<dbReference type="Pfam" id="PF03466">
    <property type="entry name" value="LysR_substrate"/>
    <property type="match status" value="1"/>
</dbReference>
<dbReference type="PANTHER" id="PTHR30346:SF0">
    <property type="entry name" value="HCA OPERON TRANSCRIPTIONAL ACTIVATOR HCAR"/>
    <property type="match status" value="1"/>
</dbReference>
<proteinExistence type="inferred from homology"/>
<dbReference type="EMBL" id="BAAASG010000011">
    <property type="protein sequence ID" value="GAA2500250.1"/>
    <property type="molecule type" value="Genomic_DNA"/>
</dbReference>
<keyword evidence="4" id="KW-0804">Transcription</keyword>
<dbReference type="InterPro" id="IPR005119">
    <property type="entry name" value="LysR_subst-bd"/>
</dbReference>
<dbReference type="SUPFAM" id="SSF46785">
    <property type="entry name" value="Winged helix' DNA-binding domain"/>
    <property type="match status" value="1"/>
</dbReference>
<dbReference type="PANTHER" id="PTHR30346">
    <property type="entry name" value="TRANSCRIPTIONAL DUAL REGULATOR HCAR-RELATED"/>
    <property type="match status" value="1"/>
</dbReference>
<comment type="caution">
    <text evidence="6">The sequence shown here is derived from an EMBL/GenBank/DDBJ whole genome shotgun (WGS) entry which is preliminary data.</text>
</comment>
<dbReference type="InterPro" id="IPR036388">
    <property type="entry name" value="WH-like_DNA-bd_sf"/>
</dbReference>
<dbReference type="PROSITE" id="PS50931">
    <property type="entry name" value="HTH_LYSR"/>
    <property type="match status" value="1"/>
</dbReference>
<dbReference type="Gene3D" id="3.40.190.10">
    <property type="entry name" value="Periplasmic binding protein-like II"/>
    <property type="match status" value="2"/>
</dbReference>
<sequence length="295" mass="32223">MADLDLRLVRYFTAVAEHRHFGRAAEALHITQPSLSRQIAALEHQLGARLLDRTPRGTRLTEAGEVFLPRARALLGAAEQAAAEARAAAEPSRLTVGFTSGLIVTSAVRELRRRHPDADVRSRHLRWDGARAALLERRVDAVVTRLPFATDQLEVTVLYDEPRAVVVPVDHRLAGKESVTVDDIADEPMPRITGADPAWASFWRIEPRPDGRPVPDGPEILDLEDKFEVVAAGEALVITAYPPGARLRPDVTAIPLHGVEPSQVALATRAGDRSRLVSAFRKIARTHLTPPSAPA</sequence>
<dbReference type="InterPro" id="IPR000847">
    <property type="entry name" value="LysR_HTH_N"/>
</dbReference>
<evidence type="ECO:0000313" key="7">
    <source>
        <dbReference type="Proteomes" id="UP001501777"/>
    </source>
</evidence>
<keyword evidence="7" id="KW-1185">Reference proteome</keyword>
<evidence type="ECO:0000256" key="1">
    <source>
        <dbReference type="ARBA" id="ARBA00009437"/>
    </source>
</evidence>
<dbReference type="RefSeq" id="WP_344402550.1">
    <property type="nucleotide sequence ID" value="NZ_BAAASG010000011.1"/>
</dbReference>
<accession>A0ABN3ME67</accession>
<dbReference type="PRINTS" id="PR00039">
    <property type="entry name" value="HTHLYSR"/>
</dbReference>
<protein>
    <submittedName>
        <fullName evidence="6">LysR family transcriptional regulator</fullName>
    </submittedName>
</protein>
<feature type="domain" description="HTH lysR-type" evidence="5">
    <location>
        <begin position="4"/>
        <end position="61"/>
    </location>
</feature>
<keyword evidence="2" id="KW-0805">Transcription regulation</keyword>
<evidence type="ECO:0000256" key="3">
    <source>
        <dbReference type="ARBA" id="ARBA00023125"/>
    </source>
</evidence>
<dbReference type="Pfam" id="PF00126">
    <property type="entry name" value="HTH_1"/>
    <property type="match status" value="1"/>
</dbReference>
<name>A0ABN3ME67_STRLO</name>
<organism evidence="6 7">
    <name type="scientific">Streptomyces longisporus</name>
    <dbReference type="NCBI Taxonomy" id="1948"/>
    <lineage>
        <taxon>Bacteria</taxon>
        <taxon>Bacillati</taxon>
        <taxon>Actinomycetota</taxon>
        <taxon>Actinomycetes</taxon>
        <taxon>Kitasatosporales</taxon>
        <taxon>Streptomycetaceae</taxon>
        <taxon>Streptomyces</taxon>
    </lineage>
</organism>
<dbReference type="CDD" id="cd08414">
    <property type="entry name" value="PBP2_LTTR_aromatics_like"/>
    <property type="match status" value="1"/>
</dbReference>
<keyword evidence="3" id="KW-0238">DNA-binding</keyword>
<dbReference type="Gene3D" id="1.10.10.10">
    <property type="entry name" value="Winged helix-like DNA-binding domain superfamily/Winged helix DNA-binding domain"/>
    <property type="match status" value="1"/>
</dbReference>